<proteinExistence type="inferred from homology"/>
<organism evidence="8 9">
    <name type="scientific">Gossypium barbadense</name>
    <name type="common">Sea Island cotton</name>
    <name type="synonym">Hibiscus barbadensis</name>
    <dbReference type="NCBI Taxonomy" id="3634"/>
    <lineage>
        <taxon>Eukaryota</taxon>
        <taxon>Viridiplantae</taxon>
        <taxon>Streptophyta</taxon>
        <taxon>Embryophyta</taxon>
        <taxon>Tracheophyta</taxon>
        <taxon>Spermatophyta</taxon>
        <taxon>Magnoliopsida</taxon>
        <taxon>eudicotyledons</taxon>
        <taxon>Gunneridae</taxon>
        <taxon>Pentapetalae</taxon>
        <taxon>rosids</taxon>
        <taxon>malvids</taxon>
        <taxon>Malvales</taxon>
        <taxon>Malvaceae</taxon>
        <taxon>Malvoideae</taxon>
        <taxon>Gossypium</taxon>
    </lineage>
</organism>
<dbReference type="InterPro" id="IPR050905">
    <property type="entry name" value="Plant_NBS-LRR"/>
</dbReference>
<dbReference type="OrthoDB" id="786439at2759"/>
<dbReference type="Pfam" id="PF23247">
    <property type="entry name" value="LRR_RPS2"/>
    <property type="match status" value="7"/>
</dbReference>
<dbReference type="SUPFAM" id="SSF52540">
    <property type="entry name" value="P-loop containing nucleoside triphosphate hydrolases"/>
    <property type="match status" value="1"/>
</dbReference>
<feature type="domain" description="Disease resistance protein At4g27190-like leucine-rich repeats" evidence="7">
    <location>
        <begin position="1703"/>
        <end position="1817"/>
    </location>
</feature>
<dbReference type="EMBL" id="ML706194">
    <property type="protein sequence ID" value="KAB1671185.1"/>
    <property type="molecule type" value="Genomic_DNA"/>
</dbReference>
<dbReference type="PRINTS" id="PR00364">
    <property type="entry name" value="DISEASERSIST"/>
</dbReference>
<feature type="domain" description="Disease resistance protein At4g27190-like leucine-rich repeats" evidence="7">
    <location>
        <begin position="1138"/>
        <end position="1263"/>
    </location>
</feature>
<evidence type="ECO:0000256" key="5">
    <source>
        <dbReference type="SAM" id="Coils"/>
    </source>
</evidence>
<dbReference type="GO" id="GO:0005524">
    <property type="term" value="F:ATP binding"/>
    <property type="evidence" value="ECO:0007669"/>
    <property type="project" value="UniProtKB-KW"/>
</dbReference>
<evidence type="ECO:0000256" key="3">
    <source>
        <dbReference type="ARBA" id="ARBA00022821"/>
    </source>
</evidence>
<gene>
    <name evidence="8" type="ORF">ES319_1Z086500v1</name>
</gene>
<evidence type="ECO:0000259" key="6">
    <source>
        <dbReference type="Pfam" id="PF00931"/>
    </source>
</evidence>
<dbReference type="Gene3D" id="1.10.8.430">
    <property type="entry name" value="Helical domain of apoptotic protease-activating factors"/>
    <property type="match status" value="1"/>
</dbReference>
<reference evidence="9" key="1">
    <citation type="journal article" date="2020" name="Nat. Genet.">
        <title>Genomic diversifications of five Gossypium allopolyploid species and their impact on cotton improvement.</title>
        <authorList>
            <person name="Chen Z.J."/>
            <person name="Sreedasyam A."/>
            <person name="Ando A."/>
            <person name="Song Q."/>
            <person name="De Santiago L.M."/>
            <person name="Hulse-Kemp A.M."/>
            <person name="Ding M."/>
            <person name="Ye W."/>
            <person name="Kirkbride R.C."/>
            <person name="Jenkins J."/>
            <person name="Plott C."/>
            <person name="Lovell J."/>
            <person name="Lin Y.M."/>
            <person name="Vaughn R."/>
            <person name="Liu B."/>
            <person name="Simpson S."/>
            <person name="Scheffler B.E."/>
            <person name="Wen L."/>
            <person name="Saski C.A."/>
            <person name="Grover C.E."/>
            <person name="Hu G."/>
            <person name="Conover J.L."/>
            <person name="Carlson J.W."/>
            <person name="Shu S."/>
            <person name="Boston L.B."/>
            <person name="Williams M."/>
            <person name="Peterson D.G."/>
            <person name="McGee K."/>
            <person name="Jones D.C."/>
            <person name="Wendel J.F."/>
            <person name="Stelly D.M."/>
            <person name="Grimwood J."/>
            <person name="Schmutz J."/>
        </authorList>
    </citation>
    <scope>NUCLEOTIDE SEQUENCE [LARGE SCALE GENOMIC DNA]</scope>
    <source>
        <strain evidence="9">cv. 3-79</strain>
    </source>
</reference>
<evidence type="ECO:0000313" key="9">
    <source>
        <dbReference type="Proteomes" id="UP000327439"/>
    </source>
</evidence>
<evidence type="ECO:0000256" key="2">
    <source>
        <dbReference type="ARBA" id="ARBA00022741"/>
    </source>
</evidence>
<dbReference type="GO" id="GO:0043531">
    <property type="term" value="F:ADP binding"/>
    <property type="evidence" value="ECO:0007669"/>
    <property type="project" value="InterPro"/>
</dbReference>
<keyword evidence="3" id="KW-0611">Plant defense</keyword>
<dbReference type="InterPro" id="IPR002182">
    <property type="entry name" value="NB-ARC"/>
</dbReference>
<keyword evidence="5" id="KW-0175">Coiled coil</keyword>
<evidence type="ECO:0000259" key="7">
    <source>
        <dbReference type="Pfam" id="PF23247"/>
    </source>
</evidence>
<feature type="domain" description="Disease resistance protein At4g27190-like leucine-rich repeats" evidence="7">
    <location>
        <begin position="1555"/>
        <end position="1685"/>
    </location>
</feature>
<dbReference type="Proteomes" id="UP000327439">
    <property type="component" value="Unassembled WGS sequence"/>
</dbReference>
<protein>
    <submittedName>
        <fullName evidence="8">Uncharacterized protein</fullName>
    </submittedName>
</protein>
<dbReference type="FunFam" id="3.40.50.300:FF:001091">
    <property type="entry name" value="Probable disease resistance protein At1g61300"/>
    <property type="match status" value="1"/>
</dbReference>
<dbReference type="Gene3D" id="3.40.50.300">
    <property type="entry name" value="P-loop containing nucleotide triphosphate hydrolases"/>
    <property type="match status" value="1"/>
</dbReference>
<keyword evidence="2" id="KW-0547">Nucleotide-binding</keyword>
<dbReference type="Pfam" id="PF00931">
    <property type="entry name" value="NB-ARC"/>
    <property type="match status" value="1"/>
</dbReference>
<name>A0A5J5NE36_GOSBA</name>
<feature type="domain" description="NB-ARC" evidence="6">
    <location>
        <begin position="201"/>
        <end position="362"/>
    </location>
</feature>
<dbReference type="InterPro" id="IPR027417">
    <property type="entry name" value="P-loop_NTPase"/>
</dbReference>
<keyword evidence="9" id="KW-1185">Reference proteome</keyword>
<accession>A0A5J5NE36</accession>
<feature type="domain" description="Disease resistance protein At4g27190-like leucine-rich repeats" evidence="7">
    <location>
        <begin position="1420"/>
        <end position="1540"/>
    </location>
</feature>
<sequence>MMVFHIQIIANEYNGKSNYIYLSLSSSIYFLVFTDRKRLSTKMAEYVANAAADFVADQAKEYASPYFGYIFRYGEIVEDFENQREALELKKERVKISVDEAERQNELIHKDVDNWLTSAEKELKETQNLKDEIDGVKRSKWYRKLSWRCSLSKKLAEKIPIISKLLETSNFPQVGYRRPLQGIEFITSTDFMDSESSKSAFNQIMEAINAKGVNMIGLHGMPGVGKTTLAKEVGKHAREQKLFDKVVMFTMSQNPNIRTIQDKVAEMFGLKFHTNTEETRAEELFWSMKGVNKILVIVDDLWEEFKMESIGIPFGDDHEGCKILLTTRRQQVCTKMNCKEIQLRILSEDEAWVLFRDKAGLENDCSTLNDVAKEVAAQCKGLPLAIVVVAKALKGESLNEWRDANQRFKDSTHLYDEEVLGGVLEPLKLSYDYLKKGNNQMTGINDIQMCFLLCSLFPEDEEIDTEILIMCGIGVGLFPNFYSIEDKRKKIVEALKKLQKSGLLLESGDAKSIRIHDVIRDFAHWLTSRGENRFMVKDTLEEWPHMDESYTAIALWNCSSIIKKFPDKMEFSKLKTLILGGERKWNSDDFLVVFGTFFEEMKALQVLLLQRVSFSRKGFPSLPNLKTLWCQDCMLKNFSSSLTNMRSLEILALIGTEIDEISEELVKLSALKYLRLSSEKFEEFEEFEEFKEFKMNIPPNLVSRLTSLQELHVISANNLNLLELKSLSRLTALSLELSANQIPLEDFVLPKLQRYGVVVGEIYAVNREAFIRTLYIQDFSSSLSAFNNLFCNVEALDLFNVGGQKNIVPSIDEMGVNELTSLSLASCNDMEFLIDTINDQGSTVAFSNLVKLNVFKMASLKGLCNGVSPTRFLQNLKQVSIEDCKELQVIFQIDKLSERMKYQTPLLSNLTMLELSSLPKLESIWEVKPSHRAIASLQSLKVVRIESCHNLKTIFSPCLALSKLHLQKLDISYCDRLEQVIGFGQEGEIIENDCLLYCWPKLEVLRIKDCESLKYISSNTLIQSLESVYIYNCHQLIQIYNMEQSIVLPELGSQESLTNLKDVNIGGCENLKYLCSSQGLPYLESIEIEDCPRLIQIFNMEKNKDGFGLQGFPLLESIYLSNCPQLLHVFKNDSSLCCWPKLRSLRLQNCRNLKYVCATTWTQGLQSLESVFITECSQLIQVFNMEQNKHGQDIVLPELGSQEFLTNLNLRSLPELKYMWNGPNHYLNLHRVQIIDCDKLTYLFSEFTARTLVHLQFLEIRNCYSLEHLIGEAENMDEINISNTKDQSPLFLPNLKGVRIAKCENLKYLCSSQALPYLESIEIEDCPRLIQIFNMEKNKDGFGLQNDSPLCCWPKLRILHIEFCPKLKYVCANTWTRGLQSLELVYIKDCSQLIQVFNMEQNKHGQDIVLPELGSQNDSPLCCWPKLRILHIEFCPKLKYVCANTWTRGLQSLESVFIRDCSQLIQVFNMEQNKHGQDIVLPELGSQNHCWTKLKTLQIEDCQLLKYVFANTLSQGFPLLESLYLKNCPQLLQVFSSTEERDVIGDHILLNVPFLKNLEVSNCPQISCFIVQAQRIEELVLSNVGNSRQLCNTDVPVLNEGCIVVGNHEEVFQVQGGYSFSSIKKLKLRNLFEARVIWNDFAQVVNLENLTTLTLSDCKKLRYIFSPMMARSLSHLKDLSIEGCEEIELLILDKDQVSSSSSNGDTSHQPMSFRNLTWITVTNCKNLNSLFPFGFVPVLPMLESLIVKRNSKLEQVFELEEKVEVVAEEKMKFDNLKGLLLEELPGLIQFCPKGYHFVFPKMMQLKVRDCPKLTTGFFIDSQRFVHCKTKVPQLVEQDAVEESTTIRNAIFNENIYWSLFWGEGQLPHIA</sequence>
<dbReference type="SMR" id="A0A5J5NE36"/>
<evidence type="ECO:0000256" key="1">
    <source>
        <dbReference type="ARBA" id="ARBA00008894"/>
    </source>
</evidence>
<dbReference type="PANTHER" id="PTHR33463:SF117">
    <property type="entry name" value="CC-NBS-LRR RESISTANCE PROTEIN"/>
    <property type="match status" value="1"/>
</dbReference>
<evidence type="ECO:0000313" key="8">
    <source>
        <dbReference type="EMBL" id="KAB1671185.1"/>
    </source>
</evidence>
<dbReference type="Gene3D" id="3.80.10.10">
    <property type="entry name" value="Ribonuclease Inhibitor"/>
    <property type="match status" value="6"/>
</dbReference>
<comment type="similarity">
    <text evidence="1">Belongs to the disease resistance NB-LRR family.</text>
</comment>
<feature type="domain" description="Disease resistance protein At4g27190-like leucine-rich repeats" evidence="7">
    <location>
        <begin position="998"/>
        <end position="1101"/>
    </location>
</feature>
<feature type="domain" description="Disease resistance protein At4g27190-like leucine-rich repeats" evidence="7">
    <location>
        <begin position="844"/>
        <end position="975"/>
    </location>
</feature>
<dbReference type="SUPFAM" id="SSF52058">
    <property type="entry name" value="L domain-like"/>
    <property type="match status" value="1"/>
</dbReference>
<dbReference type="InterPro" id="IPR057135">
    <property type="entry name" value="At4g27190-like_LRR"/>
</dbReference>
<dbReference type="GO" id="GO:0006952">
    <property type="term" value="P:defense response"/>
    <property type="evidence" value="ECO:0007669"/>
    <property type="project" value="UniProtKB-KW"/>
</dbReference>
<feature type="coiled-coil region" evidence="5">
    <location>
        <begin position="77"/>
        <end position="139"/>
    </location>
</feature>
<dbReference type="SUPFAM" id="SSF52047">
    <property type="entry name" value="RNI-like"/>
    <property type="match status" value="3"/>
</dbReference>
<dbReference type="PANTHER" id="PTHR33463">
    <property type="entry name" value="NB-ARC DOMAIN-CONTAINING PROTEIN-RELATED"/>
    <property type="match status" value="1"/>
</dbReference>
<evidence type="ECO:0000256" key="4">
    <source>
        <dbReference type="ARBA" id="ARBA00022840"/>
    </source>
</evidence>
<dbReference type="InterPro" id="IPR042197">
    <property type="entry name" value="Apaf_helical"/>
</dbReference>
<dbReference type="InterPro" id="IPR032675">
    <property type="entry name" value="LRR_dom_sf"/>
</dbReference>
<keyword evidence="4" id="KW-0067">ATP-binding</keyword>
<feature type="domain" description="Disease resistance protein At4g27190-like leucine-rich repeats" evidence="7">
    <location>
        <begin position="1270"/>
        <end position="1400"/>
    </location>
</feature>